<accession>A0A1I2B050</accession>
<dbReference type="OrthoDB" id="4945834at2"/>
<protein>
    <recommendedName>
        <fullName evidence="3">DUF4234 domain-containing protein</fullName>
    </recommendedName>
</protein>
<sequence length="182" mass="19709">MSTPQGPPPPPPSPGAGPPGEGAPYGYAPPPGFPPPGYGGYTEPMPSVPGYAQYGQPQGPVGQIRPTGMIILLFLVTFGIWGFVYYFQTHEEMKRHSGEGLGGVLALVIAIIFGLVSPFLLSNEVGQLYERRGQEKPVTALTALWFFPGIFILVGPFIWFVRTNNALNEYWQSLGQTRTTLV</sequence>
<evidence type="ECO:0000259" key="3">
    <source>
        <dbReference type="Pfam" id="PF14018"/>
    </source>
</evidence>
<evidence type="ECO:0000256" key="2">
    <source>
        <dbReference type="SAM" id="Phobius"/>
    </source>
</evidence>
<dbReference type="AlphaFoldDB" id="A0A1I2B050"/>
<evidence type="ECO:0000313" key="5">
    <source>
        <dbReference type="Proteomes" id="UP000198589"/>
    </source>
</evidence>
<keyword evidence="2" id="KW-0812">Transmembrane</keyword>
<proteinExistence type="predicted"/>
<feature type="transmembrane region" description="Helical" evidence="2">
    <location>
        <begin position="69"/>
        <end position="88"/>
    </location>
</feature>
<dbReference type="STRING" id="1798228.SAMN05216574_1048"/>
<name>A0A1I2B050_9ACTN</name>
<feature type="compositionally biased region" description="Pro residues" evidence="1">
    <location>
        <begin position="1"/>
        <end position="17"/>
    </location>
</feature>
<feature type="compositionally biased region" description="Pro residues" evidence="1">
    <location>
        <begin position="27"/>
        <end position="37"/>
    </location>
</feature>
<organism evidence="4 5">
    <name type="scientific">Blastococcus tunisiensis</name>
    <dbReference type="NCBI Taxonomy" id="1798228"/>
    <lineage>
        <taxon>Bacteria</taxon>
        <taxon>Bacillati</taxon>
        <taxon>Actinomycetota</taxon>
        <taxon>Actinomycetes</taxon>
        <taxon>Geodermatophilales</taxon>
        <taxon>Geodermatophilaceae</taxon>
        <taxon>Blastococcus</taxon>
    </lineage>
</organism>
<dbReference type="Proteomes" id="UP000198589">
    <property type="component" value="Unassembled WGS sequence"/>
</dbReference>
<keyword evidence="5" id="KW-1185">Reference proteome</keyword>
<keyword evidence="2" id="KW-0472">Membrane</keyword>
<evidence type="ECO:0000256" key="1">
    <source>
        <dbReference type="SAM" id="MobiDB-lite"/>
    </source>
</evidence>
<dbReference type="Pfam" id="PF14018">
    <property type="entry name" value="DUF4234"/>
    <property type="match status" value="1"/>
</dbReference>
<reference evidence="5" key="1">
    <citation type="submission" date="2016-10" db="EMBL/GenBank/DDBJ databases">
        <authorList>
            <person name="Varghese N."/>
            <person name="Submissions S."/>
        </authorList>
    </citation>
    <scope>NUCLEOTIDE SEQUENCE [LARGE SCALE GENOMIC DNA]</scope>
    <source>
        <strain evidence="5">DSM 46838</strain>
    </source>
</reference>
<dbReference type="EMBL" id="FOND01000004">
    <property type="protein sequence ID" value="SFE49268.1"/>
    <property type="molecule type" value="Genomic_DNA"/>
</dbReference>
<feature type="domain" description="DUF4234" evidence="3">
    <location>
        <begin position="65"/>
        <end position="169"/>
    </location>
</feature>
<evidence type="ECO:0000313" key="4">
    <source>
        <dbReference type="EMBL" id="SFE49268.1"/>
    </source>
</evidence>
<dbReference type="RefSeq" id="WP_092195928.1">
    <property type="nucleotide sequence ID" value="NZ_FOND01000004.1"/>
</dbReference>
<feature type="transmembrane region" description="Helical" evidence="2">
    <location>
        <begin position="100"/>
        <end position="121"/>
    </location>
</feature>
<gene>
    <name evidence="4" type="ORF">SAMN05216574_1048</name>
</gene>
<feature type="transmembrane region" description="Helical" evidence="2">
    <location>
        <begin position="141"/>
        <end position="161"/>
    </location>
</feature>
<keyword evidence="2" id="KW-1133">Transmembrane helix</keyword>
<feature type="region of interest" description="Disordered" evidence="1">
    <location>
        <begin position="1"/>
        <end position="40"/>
    </location>
</feature>
<dbReference type="InterPro" id="IPR025328">
    <property type="entry name" value="DUF4234"/>
</dbReference>